<dbReference type="SUPFAM" id="SSF55136">
    <property type="entry name" value="Probable bacterial effector-binding domain"/>
    <property type="match status" value="1"/>
</dbReference>
<evidence type="ECO:0000313" key="3">
    <source>
        <dbReference type="EMBL" id="PJZ64880.1"/>
    </source>
</evidence>
<sequence length="183" mass="21042">MKLKISIYALLTLVIFATGFYYYLGGFDPIQVREETLGPFYVLTHQRTGDYRNVGETFEVIQKEFPEKGLKGYKLFGMYLDNPNKVPKEKLRSEVGAVFLSPVDNVPEGLSLPLKLRTIEARRYLVADFPLKNFLSIFVGIVRVYPKLMEACEQKGCNMEGKYSIEIYDPLEGRTSRYLMPLD</sequence>
<dbReference type="InterPro" id="IPR010499">
    <property type="entry name" value="AraC_E-bd"/>
</dbReference>
<dbReference type="PANTHER" id="PTHR15949">
    <property type="entry name" value="TESTIS-EXPRESSED PROTEIN 264"/>
    <property type="match status" value="1"/>
</dbReference>
<keyword evidence="1" id="KW-1133">Transmembrane helix</keyword>
<dbReference type="Gene3D" id="3.20.80.10">
    <property type="entry name" value="Regulatory factor, effector binding domain"/>
    <property type="match status" value="1"/>
</dbReference>
<dbReference type="InterPro" id="IPR011256">
    <property type="entry name" value="Reg_factor_effector_dom_sf"/>
</dbReference>
<comment type="caution">
    <text evidence="3">The sequence shown here is derived from an EMBL/GenBank/DDBJ whole genome shotgun (WGS) entry which is preliminary data.</text>
</comment>
<name>A0A2M9Z8Y5_9LEPT</name>
<protein>
    <submittedName>
        <fullName evidence="3">Small molecule-binding protein</fullName>
    </submittedName>
</protein>
<reference evidence="3 4" key="1">
    <citation type="submission" date="2017-07" db="EMBL/GenBank/DDBJ databases">
        <title>Leptospira spp. isolated from tropical soils.</title>
        <authorList>
            <person name="Thibeaux R."/>
            <person name="Iraola G."/>
            <person name="Ferres I."/>
            <person name="Bierque E."/>
            <person name="Girault D."/>
            <person name="Soupe-Gilbert M.-E."/>
            <person name="Picardeau M."/>
            <person name="Goarant C."/>
        </authorList>
    </citation>
    <scope>NUCLEOTIDE SEQUENCE [LARGE SCALE GENOMIC DNA]</scope>
    <source>
        <strain evidence="3 4">FH2-C-A2</strain>
    </source>
</reference>
<dbReference type="Proteomes" id="UP000231912">
    <property type="component" value="Unassembled WGS sequence"/>
</dbReference>
<dbReference type="InterPro" id="IPR029442">
    <property type="entry name" value="GyrI-like"/>
</dbReference>
<keyword evidence="1" id="KW-0812">Transmembrane</keyword>
<organism evidence="3 4">
    <name type="scientific">Leptospira wolffii</name>
    <dbReference type="NCBI Taxonomy" id="409998"/>
    <lineage>
        <taxon>Bacteria</taxon>
        <taxon>Pseudomonadati</taxon>
        <taxon>Spirochaetota</taxon>
        <taxon>Spirochaetia</taxon>
        <taxon>Leptospirales</taxon>
        <taxon>Leptospiraceae</taxon>
        <taxon>Leptospira</taxon>
    </lineage>
</organism>
<dbReference type="Pfam" id="PF06445">
    <property type="entry name" value="GyrI-like"/>
    <property type="match status" value="1"/>
</dbReference>
<dbReference type="SMART" id="SM00871">
    <property type="entry name" value="AraC_E_bind"/>
    <property type="match status" value="1"/>
</dbReference>
<feature type="transmembrane region" description="Helical" evidence="1">
    <location>
        <begin position="7"/>
        <end position="24"/>
    </location>
</feature>
<dbReference type="PANTHER" id="PTHR15949:SF3">
    <property type="entry name" value="TESTIS-EXPRESSED PROTEIN 264"/>
    <property type="match status" value="1"/>
</dbReference>
<gene>
    <name evidence="3" type="ORF">CH371_15340</name>
</gene>
<dbReference type="EMBL" id="NPDT01000007">
    <property type="protein sequence ID" value="PJZ64880.1"/>
    <property type="molecule type" value="Genomic_DNA"/>
</dbReference>
<evidence type="ECO:0000313" key="4">
    <source>
        <dbReference type="Proteomes" id="UP000231912"/>
    </source>
</evidence>
<evidence type="ECO:0000259" key="2">
    <source>
        <dbReference type="SMART" id="SM00871"/>
    </source>
</evidence>
<feature type="domain" description="AraC effector-binding" evidence="2">
    <location>
        <begin position="30"/>
        <end position="183"/>
    </location>
</feature>
<dbReference type="AlphaFoldDB" id="A0A2M9Z8Y5"/>
<keyword evidence="1" id="KW-0472">Membrane</keyword>
<proteinExistence type="predicted"/>
<accession>A0A2M9Z8Y5</accession>
<evidence type="ECO:0000256" key="1">
    <source>
        <dbReference type="SAM" id="Phobius"/>
    </source>
</evidence>